<dbReference type="PANTHER" id="PTHR45632">
    <property type="entry name" value="LD33804P"/>
    <property type="match status" value="1"/>
</dbReference>
<dbReference type="Pfam" id="PF01344">
    <property type="entry name" value="Kelch_1"/>
    <property type="match status" value="1"/>
</dbReference>
<dbReference type="Pfam" id="PF07707">
    <property type="entry name" value="BACK"/>
    <property type="match status" value="1"/>
</dbReference>
<dbReference type="InterPro" id="IPR015915">
    <property type="entry name" value="Kelch-typ_b-propeller"/>
</dbReference>
<name>A0A8J4TXJ9_CLAMG</name>
<dbReference type="FunFam" id="1.25.40.420:FF:000001">
    <property type="entry name" value="Kelch-like family member 12"/>
    <property type="match status" value="1"/>
</dbReference>
<keyword evidence="1" id="KW-0880">Kelch repeat</keyword>
<accession>A0A8J4TXJ9</accession>
<keyword evidence="2" id="KW-0677">Repeat</keyword>
<feature type="non-terminal residue" evidence="5">
    <location>
        <position position="1"/>
    </location>
</feature>
<evidence type="ECO:0000313" key="5">
    <source>
        <dbReference type="EMBL" id="KAF5900049.1"/>
    </source>
</evidence>
<dbReference type="SMART" id="SM00225">
    <property type="entry name" value="BTB"/>
    <property type="match status" value="2"/>
</dbReference>
<keyword evidence="6" id="KW-1185">Reference proteome</keyword>
<dbReference type="OrthoDB" id="45365at2759"/>
<evidence type="ECO:0000256" key="1">
    <source>
        <dbReference type="ARBA" id="ARBA00022441"/>
    </source>
</evidence>
<dbReference type="SUPFAM" id="SSF117281">
    <property type="entry name" value="Kelch motif"/>
    <property type="match status" value="1"/>
</dbReference>
<feature type="domain" description="BTB" evidence="4">
    <location>
        <begin position="54"/>
        <end position="120"/>
    </location>
</feature>
<dbReference type="AlphaFoldDB" id="A0A8J4TXJ9"/>
<dbReference type="Gene3D" id="1.25.40.420">
    <property type="match status" value="1"/>
</dbReference>
<dbReference type="Gene3D" id="3.30.710.10">
    <property type="entry name" value="Potassium Channel Kv1.1, Chain A"/>
    <property type="match status" value="2"/>
</dbReference>
<organism evidence="5 6">
    <name type="scientific">Clarias magur</name>
    <name type="common">Asian catfish</name>
    <name type="synonym">Macropteronotus magur</name>
    <dbReference type="NCBI Taxonomy" id="1594786"/>
    <lineage>
        <taxon>Eukaryota</taxon>
        <taxon>Metazoa</taxon>
        <taxon>Chordata</taxon>
        <taxon>Craniata</taxon>
        <taxon>Vertebrata</taxon>
        <taxon>Euteleostomi</taxon>
        <taxon>Actinopterygii</taxon>
        <taxon>Neopterygii</taxon>
        <taxon>Teleostei</taxon>
        <taxon>Ostariophysi</taxon>
        <taxon>Siluriformes</taxon>
        <taxon>Clariidae</taxon>
        <taxon>Clarias</taxon>
    </lineage>
</organism>
<feature type="region of interest" description="Disordered" evidence="3">
    <location>
        <begin position="1"/>
        <end position="31"/>
    </location>
</feature>
<evidence type="ECO:0000256" key="2">
    <source>
        <dbReference type="ARBA" id="ARBA00022737"/>
    </source>
</evidence>
<dbReference type="PANTHER" id="PTHR45632:SF14">
    <property type="entry name" value="KELCH-LIKE PROTEIN 33"/>
    <property type="match status" value="1"/>
</dbReference>
<gene>
    <name evidence="5" type="ORF">DAT39_010234</name>
</gene>
<comment type="caution">
    <text evidence="5">The sequence shown here is derived from an EMBL/GenBank/DDBJ whole genome shotgun (WGS) entry which is preliminary data.</text>
</comment>
<dbReference type="PROSITE" id="PS50097">
    <property type="entry name" value="BTB"/>
    <property type="match status" value="2"/>
</dbReference>
<feature type="domain" description="BTB" evidence="4">
    <location>
        <begin position="187"/>
        <end position="254"/>
    </location>
</feature>
<dbReference type="InterPro" id="IPR000210">
    <property type="entry name" value="BTB/POZ_dom"/>
</dbReference>
<dbReference type="Gene3D" id="2.120.10.80">
    <property type="entry name" value="Kelch-type beta propeller"/>
    <property type="match status" value="1"/>
</dbReference>
<dbReference type="Proteomes" id="UP000727407">
    <property type="component" value="Unassembled WGS sequence"/>
</dbReference>
<dbReference type="EMBL" id="QNUK01000147">
    <property type="protein sequence ID" value="KAF5900049.1"/>
    <property type="molecule type" value="Genomic_DNA"/>
</dbReference>
<evidence type="ECO:0000259" key="4">
    <source>
        <dbReference type="PROSITE" id="PS50097"/>
    </source>
</evidence>
<dbReference type="Pfam" id="PF24681">
    <property type="entry name" value="Kelch_KLHDC2_KLHL20_DRC7"/>
    <property type="match status" value="1"/>
</dbReference>
<dbReference type="InterPro" id="IPR006652">
    <property type="entry name" value="Kelch_1"/>
</dbReference>
<dbReference type="Pfam" id="PF21536">
    <property type="entry name" value="BTB_KLHL33"/>
    <property type="match status" value="1"/>
</dbReference>
<evidence type="ECO:0000313" key="6">
    <source>
        <dbReference type="Proteomes" id="UP000727407"/>
    </source>
</evidence>
<reference evidence="5" key="1">
    <citation type="submission" date="2020-07" db="EMBL/GenBank/DDBJ databases">
        <title>Clarias magur genome sequencing, assembly and annotation.</title>
        <authorList>
            <person name="Kushwaha B."/>
            <person name="Kumar R."/>
            <person name="Das P."/>
            <person name="Joshi C.G."/>
            <person name="Kumar D."/>
            <person name="Nagpure N.S."/>
            <person name="Pandey M."/>
            <person name="Agarwal S."/>
            <person name="Srivastava S."/>
            <person name="Singh M."/>
            <person name="Sahoo L."/>
            <person name="Jayasankar P."/>
            <person name="Meher P.K."/>
            <person name="Koringa P.G."/>
            <person name="Iquebal M.A."/>
            <person name="Das S.P."/>
            <person name="Bit A."/>
            <person name="Patnaik S."/>
            <person name="Patel N."/>
            <person name="Shah T.M."/>
            <person name="Hinsu A."/>
            <person name="Jena J.K."/>
        </authorList>
    </citation>
    <scope>NUCLEOTIDE SEQUENCE</scope>
    <source>
        <strain evidence="5">CIFAMagur01</strain>
        <tissue evidence="5">Testis</tissue>
    </source>
</reference>
<dbReference type="Pfam" id="PF00651">
    <property type="entry name" value="BTB"/>
    <property type="match status" value="1"/>
</dbReference>
<dbReference type="SMART" id="SM00875">
    <property type="entry name" value="BACK"/>
    <property type="match status" value="1"/>
</dbReference>
<feature type="compositionally biased region" description="Basic and acidic residues" evidence="3">
    <location>
        <begin position="1"/>
        <end position="15"/>
    </location>
</feature>
<dbReference type="InterPro" id="IPR011333">
    <property type="entry name" value="SKP1/BTB/POZ_sf"/>
</dbReference>
<proteinExistence type="predicted"/>
<dbReference type="SUPFAM" id="SSF54695">
    <property type="entry name" value="POZ domain"/>
    <property type="match status" value="2"/>
</dbReference>
<dbReference type="InterPro" id="IPR011705">
    <property type="entry name" value="BACK"/>
</dbReference>
<protein>
    <submittedName>
        <fullName evidence="5">Kelch-like protein 33</fullName>
    </submittedName>
</protein>
<dbReference type="SMART" id="SM00612">
    <property type="entry name" value="Kelch"/>
    <property type="match status" value="5"/>
</dbReference>
<sequence>MGMKEKLDVKNERTVQETLDECDDKPETEKYTTDTYPTEIFQAIEELRSCSTLTDVTLSVEDGPTLHAHSLVLAAVSSLIRQMLRQRNAKNEKEIFLSVSPEVSYLGISAVLEFAYSGSIAGLNSTSSAQIQAAALYLGVPIVLELCKEEEEREKTAEKNMRKSIAGEHMQVNLQSIRKLWEERVGCDVELEAEGRIFHAHRVLLSACSDYFRAMFSSGMKETYQSSVSLFLMGAPELEALLHCCYSGELFLDWGCIFELTSTALQFQFQAALSLCLSYLEQQMDAHSCLDVVSFAEAYMLSDLFEIAEDFTLMHFQEVMGTPKFLELPAEKLLDLLRRDALCVPSELAAFRAVVAWIEADPTQRLSQAQEVMRGVRFPLMTFREFREVRAVNLQMECSGDADVNLYHTALKEFGFGDTSPVVQHRIRYPRDVLVVVGGDQVNPDEGQRLPSKQLWFANSLRSGTGMVKDMDWRILSEMPEQARFRHGIGVLDKKLYVAGGCYYYSKADTMKSAYRYDPLNNSWERLSDMQEHRSNFTMVVRGGILYAIGGDRDISSNLDSVEKYSVETNTWSFTHPLDQPLSGHAAIVFGEEVFISGGFNLKYQCLVSTFLYHPEQGTTYLADMAHDRAQHCMEILAKRFYVAGGVSNLREFYTDQLSCESYDPISDTWTAFRPLPLCHVGAASAVLEGKLYLLGGYSQEDYSEARLVHRYDPGTQRWENVGKMAGPVTDIRACLLHLPDHMRQKD</sequence>
<evidence type="ECO:0000256" key="3">
    <source>
        <dbReference type="SAM" id="MobiDB-lite"/>
    </source>
</evidence>